<dbReference type="EMBL" id="AP023322">
    <property type="protein sequence ID" value="BCI63300.1"/>
    <property type="molecule type" value="Genomic_DNA"/>
</dbReference>
<feature type="compositionally biased region" description="Polar residues" evidence="1">
    <location>
        <begin position="1151"/>
        <end position="1170"/>
    </location>
</feature>
<keyword evidence="2" id="KW-0472">Membrane</keyword>
<gene>
    <name evidence="4" type="primary">sprA</name>
    <name evidence="4" type="ORF">Cop2CBH44_16530</name>
</gene>
<evidence type="ECO:0000256" key="2">
    <source>
        <dbReference type="SAM" id="Phobius"/>
    </source>
</evidence>
<feature type="domain" description="Gliding motility protein SprA N-terminal" evidence="3">
    <location>
        <begin position="90"/>
        <end position="377"/>
    </location>
</feature>
<feature type="domain" description="Gliding motility protein SprA N-terminal" evidence="3">
    <location>
        <begin position="1093"/>
        <end position="1631"/>
    </location>
</feature>
<evidence type="ECO:0000313" key="5">
    <source>
        <dbReference type="Proteomes" id="UP000594042"/>
    </source>
</evidence>
<feature type="transmembrane region" description="Helical" evidence="2">
    <location>
        <begin position="7"/>
        <end position="28"/>
    </location>
</feature>
<keyword evidence="2" id="KW-1133">Transmembrane helix</keyword>
<dbReference type="InterPro" id="IPR026377">
    <property type="entry name" value="Cell_surface_SprA"/>
</dbReference>
<dbReference type="InterPro" id="IPR025684">
    <property type="entry name" value="SprA_N_dom"/>
</dbReference>
<keyword evidence="5" id="KW-1185">Reference proteome</keyword>
<reference evidence="5" key="1">
    <citation type="submission" date="2020-07" db="EMBL/GenBank/DDBJ databases">
        <title>Complete genome sequencing of Coprobacter sp. strain 2CBH44.</title>
        <authorList>
            <person name="Sakamoto M."/>
            <person name="Murakami T."/>
            <person name="Mori H."/>
        </authorList>
    </citation>
    <scope>NUCLEOTIDE SEQUENCE [LARGE SCALE GENOMIC DNA]</scope>
    <source>
        <strain evidence="5">2CBH44</strain>
    </source>
</reference>
<dbReference type="RefSeq" id="WP_200755879.1">
    <property type="nucleotide sequence ID" value="NZ_AP023322.1"/>
</dbReference>
<feature type="compositionally biased region" description="Low complexity" evidence="1">
    <location>
        <begin position="1921"/>
        <end position="1933"/>
    </location>
</feature>
<evidence type="ECO:0000256" key="1">
    <source>
        <dbReference type="SAM" id="MobiDB-lite"/>
    </source>
</evidence>
<feature type="region of interest" description="Disordered" evidence="1">
    <location>
        <begin position="1151"/>
        <end position="1175"/>
    </location>
</feature>
<dbReference type="NCBIfam" id="TIGR04189">
    <property type="entry name" value="surface_SprA"/>
    <property type="match status" value="1"/>
</dbReference>
<protein>
    <submittedName>
        <fullName evidence="4">Cell surface protein SprA</fullName>
    </submittedName>
</protein>
<organism evidence="4 5">
    <name type="scientific">Coprobacter secundus subsp. similis</name>
    <dbReference type="NCBI Taxonomy" id="2751153"/>
    <lineage>
        <taxon>Bacteria</taxon>
        <taxon>Pseudomonadati</taxon>
        <taxon>Bacteroidota</taxon>
        <taxon>Bacteroidia</taxon>
        <taxon>Bacteroidales</taxon>
        <taxon>Barnesiellaceae</taxon>
        <taxon>Coprobacter</taxon>
    </lineage>
</organism>
<dbReference type="KEGG" id="copr:Cop2CBH44_16530"/>
<accession>A0A7G1HUR7</accession>
<keyword evidence="2" id="KW-0812">Transmembrane</keyword>
<evidence type="ECO:0000313" key="4">
    <source>
        <dbReference type="EMBL" id="BCI63300.1"/>
    </source>
</evidence>
<sequence length="2496" mass="282766">MNNKRINYIFYILLFISGVCIYSAFAAYNHFSYPEFLDISSELRAKAENSVSQDSVTTPKAKPRYPVAKTSSETYEDLIKNHPADLKTPENVRTVVDYDPETNCYVIRTKVGDKEIVTPIMMTADEYQDYSLKKSMQAYYRQKNAETFAKGKKEFDFLDMKFNIGPLDKVFGPGGVQIKTQGSAELTMAIKTNKIDNPALSVSARKKTYFDFDEKIQANITAKVGDKLNFNMNYNTDATFDFDAQKLKLQYEGKEDEIIKNIEAGNVSMTTGSSLIRGSSALFGIKTTMQFGKLTATALVSQQESESKTVNSKGGAQTTEFEFSADSYDENRHFFLAHYFRDNYDQFVSKLPYVSSGVTINRIEVWVTNKRGNYDQSRNIVGFMDLAEYSKKAYNGWTSNAQYQFPSNNSNDLYARLKAIDGARNINQVTQVLEASLPVEVVGGRDYVKIESARKLESSEYTLNTQLGYISLKSTLNSDEVLAVAFEYTKNGQVYQVGEFSGDITDTDNCLFLKLLKGTTVTTQLPIWKLMMKNVYSLNAMQVQKDKFRLDIYYKSDTAGTTLAYMPVGNIKDQTLLKVMNLDRLDNNNEANPNGFFDFIEGYTVLASTGRVIFPVVEPFGSHLKAKIGNIPDVDKYVYQELYDSTLTVARQFAEKNKFVIKGEYQASSGAEIRLNAMNVPRGSVRVTAGGMTLTENVDYSVDYSSGIVTILNQSYIDSGTPISVSLENQSFFNMQRKTMVGLDLNYAFSKNFNIGATIMHLGEKSLTEKVNIGDEVLNNTLWGLNTSYNTEFQWLTSLVNKIPTVNATAPSRLALNAEFAQLIPGKAKNNSTSYIDDFESSQTGLDIRTPYSWVIASTPSMFEESKLSNDIKYGKNRSLLSWYYIDRMFTQRNSSLVPSHIKNDLDQLSSHYVREIDISEIFPNKELGYGESSTLQVLNLSYYPQERGPYNMDVDNMDANGYFTNPQKRWGGIMRKMDTPDFEAANIEYVQFWMLDPFLEDENGTYDGGDLYFNFGEISEDILKDGMKSFENGLPIDGDTTHLAKTVWGKVSKRQSMVYAFDNSEGAREKQDVGLDGLSNDEEFTYPTYANFLQELRTKLSVEAQERMSQDQFSPLNDPAGDNYHFYRGVDYDNAEMNILSRYKHYNGVEGNSSSPDDASDKYYQSSKSVPDVEDINQDNTLNEYERYYQYKVSIRKEDLQVGRNYITDKRTTTVKLRNGKQEEVTWYQFKIPLKDDTSDGTHAPREKVGSIQDFRTIRFARIFLTGFEEETHLRFATMELVRGDWRTYSYSLSNNTGGTNLPAEGDLDVSTVNIEENAGQVPVNYVLPPGVTRIVDPSQSQITQLNEQALSLKVQNLPSKAARGVYKNTNLDMRTYKRLQMFTHAEKLIDDKSSLTNGELAVFIRLGSDYKSNYYEYEIPLDLTAPGTYNTYNAEDQNAVWPSQNMFDFPLSLLTDLKLKRNAAKRRGDASVNYTTLYTMYDPDHPKNKVSVIGNPSLSDIASIFIGVRNNSATEKDAVVWVNELRLTGFDEDGGWAARANVNLSVSDIATVNVGGHIETIGFGGLDQSLTERRMENYYQYNVATMVDLGRFFPEKAKVKIPLFYSLSEEINTPKYNPLDQDVLLKDALDAAVTKEEKDSIKEYSIDRSTIESFSLSGLRVDIQSKNPMPYDPANFTFSYSYNRQSKKNPTTLFENTYDHRGNFGYTYTPYVKPWTPFKFIKSKSKHLRLFRDFGLNYLPNNITFNTNMSRYYYEQQLRDLDEGIDMQLPVSINKNFLWDRQFGIQWNLTKTLNFSLATMTNARIDEPAGIVNKELYPDEYKAWKDTVMHSILQLGRPWNYNQTFNASFDAPLNKIPALDWANFSVKYNSTYAWDRGVAVDAETNLGNSINNQGQWNFDGRANLEALYNKSKFLKNVNRKFSNSSRRSTTSQKKRKPFTRQITLKSDTSVSVRHNLDNKKLSVTAKGPDGKVYPVKYKIVDKNNIRILTRDTAHIKLTITPGKRPEDQLWYKAAEYTSRFAMMVRNVNVRYRRSNTMYVPSFKPNVGDIFGQSNSYDVLAPGLDFAFGFTDEDYIRKIMDKDWLIVSDSLVSPVVINRTEEVQIDASLEPIKGLKITLNANRTHNHNNQVQFMYDGMPQIQGGNFTMTHIAIKTSLRGSKASNGYSSKAFENFLAYRQIIANRIENLYAGRNLHYPKSGYIAQNNPLLAGRPYNSQNGGVSLSSSDVMIPAFIAAYSGKNPNKVGLTAFPSLKSLLPNWRITYDGLGKIQKLKKYFKSIVLSHAYRCTYSVGSFSSYLNWLEAVGGDSDGWGFVKDEISGNPVPSSPFDISSVSITESFAPLLGIDMTMNNNVTLRAEYKDTRNLSLNSAAGQIVESSTQDITVGAGYKIANFNAVLKLKNDKMESFNNDLTLRADFSFRKNQALIRRIEQNFTQATSGTKTLTISFSADYALSKLITLRAFYDRQINTPLVSSTSYPISDSSFGIAVRLSLMR</sequence>
<dbReference type="Proteomes" id="UP000594042">
    <property type="component" value="Chromosome"/>
</dbReference>
<name>A0A7G1HUR7_9BACT</name>
<feature type="region of interest" description="Disordered" evidence="1">
    <location>
        <begin position="1921"/>
        <end position="1941"/>
    </location>
</feature>
<evidence type="ECO:0000259" key="3">
    <source>
        <dbReference type="Pfam" id="PF14349"/>
    </source>
</evidence>
<dbReference type="Pfam" id="PF14349">
    <property type="entry name" value="SprA_N"/>
    <property type="match status" value="2"/>
</dbReference>
<proteinExistence type="predicted"/>
<dbReference type="SUPFAM" id="SSF56935">
    <property type="entry name" value="Porins"/>
    <property type="match status" value="1"/>
</dbReference>